<reference evidence="1" key="1">
    <citation type="submission" date="2013-11" db="EMBL/GenBank/DDBJ databases">
        <title>Microbial diversity, functional groups and degradation webs in Northern and Southern Mediterranean and Red Sea marine crude oil polluted sites.</title>
        <authorList>
            <person name="Daffonchio D."/>
            <person name="Mapelli F."/>
            <person name="Ferrer M."/>
            <person name="Richter M."/>
            <person name="Cherif A."/>
            <person name="Malkawi H.I."/>
            <person name="Yakimov M.M."/>
            <person name="Abdel-Fattah Y.R."/>
            <person name="Blaghen M."/>
            <person name="Golyshin P.N."/>
            <person name="Kalogerakis N."/>
            <person name="Boon N."/>
            <person name="Magagnini M."/>
            <person name="Fava F."/>
        </authorList>
    </citation>
    <scope>NUCLEOTIDE SEQUENCE</scope>
</reference>
<proteinExistence type="predicted"/>
<accession>A0A1B6NQ93</accession>
<gene>
    <name evidence="1" type="ORF">MGSAQ_002916</name>
</gene>
<dbReference type="EMBL" id="AYSL01001693">
    <property type="protein sequence ID" value="KTF05590.1"/>
    <property type="molecule type" value="Genomic_DNA"/>
</dbReference>
<sequence>MATSSYFNRFLRASKSRLSTLPCAFSIDFDTILCSMASSSLRPMARIILTTRSPAKIRIKSSSSDKKKRDIPGSP</sequence>
<protein>
    <submittedName>
        <fullName evidence="1">Uncharacterized protein</fullName>
    </submittedName>
</protein>
<name>A0A1B6NQ93_9ZZZZ</name>
<dbReference type="AlphaFoldDB" id="A0A1B6NQ93"/>
<comment type="caution">
    <text evidence="1">The sequence shown here is derived from an EMBL/GenBank/DDBJ whole genome shotgun (WGS) entry which is preliminary data.</text>
</comment>
<organism evidence="1">
    <name type="scientific">marine sediment metagenome</name>
    <dbReference type="NCBI Taxonomy" id="412755"/>
    <lineage>
        <taxon>unclassified sequences</taxon>
        <taxon>metagenomes</taxon>
        <taxon>ecological metagenomes</taxon>
    </lineage>
</organism>
<evidence type="ECO:0000313" key="1">
    <source>
        <dbReference type="EMBL" id="KTF05590.1"/>
    </source>
</evidence>